<reference evidence="1" key="1">
    <citation type="submission" date="2014-09" db="EMBL/GenBank/DDBJ databases">
        <authorList>
            <person name="Magalhaes I.L.F."/>
            <person name="Oliveira U."/>
            <person name="Santos F.R."/>
            <person name="Vidigal T.H.D.A."/>
            <person name="Brescovit A.D."/>
            <person name="Santos A.J."/>
        </authorList>
    </citation>
    <scope>NUCLEOTIDE SEQUENCE</scope>
    <source>
        <tissue evidence="1">Shoot tissue taken approximately 20 cm above the soil surface</tissue>
    </source>
</reference>
<proteinExistence type="predicted"/>
<protein>
    <submittedName>
        <fullName evidence="1">Uncharacterized protein</fullName>
    </submittedName>
</protein>
<reference evidence="1" key="2">
    <citation type="journal article" date="2015" name="Data Brief">
        <title>Shoot transcriptome of the giant reed, Arundo donax.</title>
        <authorList>
            <person name="Barrero R.A."/>
            <person name="Guerrero F.D."/>
            <person name="Moolhuijzen P."/>
            <person name="Goolsby J.A."/>
            <person name="Tidwell J."/>
            <person name="Bellgard S.E."/>
            <person name="Bellgard M.I."/>
        </authorList>
    </citation>
    <scope>NUCLEOTIDE SEQUENCE</scope>
    <source>
        <tissue evidence="1">Shoot tissue taken approximately 20 cm above the soil surface</tissue>
    </source>
</reference>
<name>A0A0A9H8D1_ARUDO</name>
<sequence length="50" mass="5681">MEVFTVRTTVVNVMGTIFWKTKPQAEMWKYSDPPDIPIPSVWEPQSAGSP</sequence>
<dbReference type="AlphaFoldDB" id="A0A0A9H8D1"/>
<dbReference type="EMBL" id="GBRH01165837">
    <property type="protein sequence ID" value="JAE32059.1"/>
    <property type="molecule type" value="Transcribed_RNA"/>
</dbReference>
<organism evidence="1">
    <name type="scientific">Arundo donax</name>
    <name type="common">Giant reed</name>
    <name type="synonym">Donax arundinaceus</name>
    <dbReference type="NCBI Taxonomy" id="35708"/>
    <lineage>
        <taxon>Eukaryota</taxon>
        <taxon>Viridiplantae</taxon>
        <taxon>Streptophyta</taxon>
        <taxon>Embryophyta</taxon>
        <taxon>Tracheophyta</taxon>
        <taxon>Spermatophyta</taxon>
        <taxon>Magnoliopsida</taxon>
        <taxon>Liliopsida</taxon>
        <taxon>Poales</taxon>
        <taxon>Poaceae</taxon>
        <taxon>PACMAD clade</taxon>
        <taxon>Arundinoideae</taxon>
        <taxon>Arundineae</taxon>
        <taxon>Arundo</taxon>
    </lineage>
</organism>
<accession>A0A0A9H8D1</accession>
<evidence type="ECO:0000313" key="1">
    <source>
        <dbReference type="EMBL" id="JAE32059.1"/>
    </source>
</evidence>